<gene>
    <name evidence="3" type="ORF">OSB04_018573</name>
</gene>
<sequence length="1197" mass="119095">MASTQDSELKHLRFVKQIAVKFLVVLSNVYEFAKQNSGVIIVYVEKAVVFFVGPVNNILKKLAQQILLFVDDKFEKYAPSLAKNLIAIFQSLIDKTIAIVEKLLTIAQPLIGGIPLVGDLAKDLITNPKDIADSIAKENPLLGTVNSVAQNLVKEVEVIGLKPALKSAYLSFNVAGLPVIAQFCYKAKKQYPQIRCLGKVFLPVVEKLSEWYNKFVKYMVKEGCELFDYLPLIPINEMKAAYKVVKVANEGLSALGDLAGGLAGLAGGGLSAVGDVAGGLAGLAGGGLSAVGDVAGGLAGMAAGGLSGVGDVAENLAAGGLSAVGDVAGGLAGMATGGLSAVGDVTENLAGGGLSAVGDVAENLAGGLAGMATGGLSGVGDVAENLASGGLSAVGDVAGGLAGMASGGLSAVGDVAENLAGGGLSAVGDVAENMAGGLAGMATGGLSGVGDVAENLAGGGLSAVGDVAGGLTGMATGGLSAIGDVAGGLAGMVTGGLPGVGDPAIGLPGLPSGLPGLPSGLPGLPGLPSGLPGLPGGGKSVVGDVAAGLPGLAGSGSSAVGDVAAGLPGGGSPAVGDVAAGGLSAVEDLAAGGLSAVGNLAGGLTGMADQMASQGSPSSSSTIHTSRKRQKLSPRKECHLLLQHIDARLDDFASKFVSIWDQMASQFAISTCHKYDSLSDEKMQEIIDELLSIGISQTDVGKALEICYKDHAKFEKYAPSLAKNLIAIFQSLIDKTIDIVEKLLTIAQPLIGGIPLVGDLAKDLITNPKDITDSIAKENFLLGAVESVAKNLIKEAQVMSLKPALKTAYLSFNIVWLPVIAQFCYKANKHYPQIRYFGKVLLPVVEKLSEWYNKFVKYMVGEGCEPFDYLPLIPINEMKEAYKVVKVANEGLSVLGDLAARLAGLAGGGLLVVEDMAAGGLSVAEDLAARGLSTVGNLAGGLAGMAAGSLSGAEDAAENLAGGLAGMAAGGLSGAEDAAKNLAGGLAGMAAGGLSGVEDAAENLVAGLAGMAAGGLSGAEDAAKNLAGGLAGMAAGGLSGVEDAAENLAAGLAGMAAGGLSDAEDTAENLAGGLVGMVAGGLSGVEDAAKNLAGGLAGMASGGLSGVEDAAENLVGGLAGMADQMASQGSTSSSSTIHTSRKRQKLSPRKESHLVLQHIDARLDDFASKFVSIWDQMASQFAISTCHKYDSLSDEKM</sequence>
<dbReference type="EMBL" id="JARYMX010000004">
    <property type="protein sequence ID" value="KAJ9554528.1"/>
    <property type="molecule type" value="Genomic_DNA"/>
</dbReference>
<dbReference type="PANTHER" id="PTHR33732:SF3">
    <property type="entry name" value="OS07G0671800 PROTEIN"/>
    <property type="match status" value="1"/>
</dbReference>
<dbReference type="InterPro" id="IPR008802">
    <property type="entry name" value="REF"/>
</dbReference>
<dbReference type="Proteomes" id="UP001172457">
    <property type="component" value="Chromosome 4"/>
</dbReference>
<accession>A0AA38TQ04</accession>
<dbReference type="Pfam" id="PF05755">
    <property type="entry name" value="REF"/>
    <property type="match status" value="2"/>
</dbReference>
<reference evidence="3" key="1">
    <citation type="submission" date="2023-03" db="EMBL/GenBank/DDBJ databases">
        <title>Chromosome-scale reference genome and RAD-based genetic map of yellow starthistle (Centaurea solstitialis) reveal putative structural variation and QTLs associated with invader traits.</title>
        <authorList>
            <person name="Reatini B."/>
            <person name="Cang F.A."/>
            <person name="Jiang Q."/>
            <person name="Mckibben M.T.W."/>
            <person name="Barker M.S."/>
            <person name="Rieseberg L.H."/>
            <person name="Dlugosch K.M."/>
        </authorList>
    </citation>
    <scope>NUCLEOTIDE SEQUENCE</scope>
    <source>
        <strain evidence="3">CAN-66</strain>
        <tissue evidence="3">Leaf</tissue>
    </source>
</reference>
<comment type="similarity">
    <text evidence="1">Belongs to the REF/SRPP family.</text>
</comment>
<protein>
    <submittedName>
        <fullName evidence="3">Uncharacterized protein</fullName>
    </submittedName>
</protein>
<feature type="compositionally biased region" description="Low complexity" evidence="2">
    <location>
        <begin position="1127"/>
        <end position="1138"/>
    </location>
</feature>
<dbReference type="AlphaFoldDB" id="A0AA38TQ04"/>
<name>A0AA38TQ04_9ASTR</name>
<evidence type="ECO:0000313" key="4">
    <source>
        <dbReference type="Proteomes" id="UP001172457"/>
    </source>
</evidence>
<dbReference type="PANTHER" id="PTHR33732">
    <property type="entry name" value="REF/SRPP-LIKE PROTEIN OS05G0151300/LOC_OS05G05940"/>
    <property type="match status" value="1"/>
</dbReference>
<evidence type="ECO:0000313" key="3">
    <source>
        <dbReference type="EMBL" id="KAJ9554528.1"/>
    </source>
</evidence>
<keyword evidence="4" id="KW-1185">Reference proteome</keyword>
<feature type="region of interest" description="Disordered" evidence="2">
    <location>
        <begin position="1125"/>
        <end position="1150"/>
    </location>
</feature>
<feature type="compositionally biased region" description="Low complexity" evidence="2">
    <location>
        <begin position="613"/>
        <end position="624"/>
    </location>
</feature>
<organism evidence="3 4">
    <name type="scientific">Centaurea solstitialis</name>
    <name type="common">yellow star-thistle</name>
    <dbReference type="NCBI Taxonomy" id="347529"/>
    <lineage>
        <taxon>Eukaryota</taxon>
        <taxon>Viridiplantae</taxon>
        <taxon>Streptophyta</taxon>
        <taxon>Embryophyta</taxon>
        <taxon>Tracheophyta</taxon>
        <taxon>Spermatophyta</taxon>
        <taxon>Magnoliopsida</taxon>
        <taxon>eudicotyledons</taxon>
        <taxon>Gunneridae</taxon>
        <taxon>Pentapetalae</taxon>
        <taxon>asterids</taxon>
        <taxon>campanulids</taxon>
        <taxon>Asterales</taxon>
        <taxon>Asteraceae</taxon>
        <taxon>Carduoideae</taxon>
        <taxon>Cardueae</taxon>
        <taxon>Centaureinae</taxon>
        <taxon>Centaurea</taxon>
    </lineage>
</organism>
<feature type="region of interest" description="Disordered" evidence="2">
    <location>
        <begin position="610"/>
        <end position="631"/>
    </location>
</feature>
<proteinExistence type="inferred from homology"/>
<evidence type="ECO:0000256" key="1">
    <source>
        <dbReference type="ARBA" id="ARBA00009737"/>
    </source>
</evidence>
<evidence type="ECO:0000256" key="2">
    <source>
        <dbReference type="SAM" id="MobiDB-lite"/>
    </source>
</evidence>
<comment type="caution">
    <text evidence="3">The sequence shown here is derived from an EMBL/GenBank/DDBJ whole genome shotgun (WGS) entry which is preliminary data.</text>
</comment>